<dbReference type="Gene3D" id="3.30.750.44">
    <property type="match status" value="1"/>
</dbReference>
<dbReference type="FunFam" id="3.90.226.10:FF:000090">
    <property type="entry name" value="Tail-specific protease"/>
    <property type="match status" value="1"/>
</dbReference>
<dbReference type="GO" id="GO:0004175">
    <property type="term" value="F:endopeptidase activity"/>
    <property type="evidence" value="ECO:0007669"/>
    <property type="project" value="TreeGrafter"/>
</dbReference>
<dbReference type="Pfam" id="PF17804">
    <property type="entry name" value="TSP_NTD"/>
    <property type="match status" value="1"/>
</dbReference>
<name>A0A2U2N3Z5_9GAMM</name>
<gene>
    <name evidence="8" type="ORF">DEM34_07030</name>
</gene>
<dbReference type="CDD" id="cd07560">
    <property type="entry name" value="Peptidase_S41_CPP"/>
    <property type="match status" value="1"/>
</dbReference>
<dbReference type="GO" id="GO:0006508">
    <property type="term" value="P:proteolysis"/>
    <property type="evidence" value="ECO:0007669"/>
    <property type="project" value="UniProtKB-KW"/>
</dbReference>
<dbReference type="Proteomes" id="UP000245474">
    <property type="component" value="Unassembled WGS sequence"/>
</dbReference>
<evidence type="ECO:0000256" key="3">
    <source>
        <dbReference type="ARBA" id="ARBA00022801"/>
    </source>
</evidence>
<dbReference type="InterPro" id="IPR004447">
    <property type="entry name" value="Peptidase_S41A"/>
</dbReference>
<keyword evidence="3 5" id="KW-0378">Hydrolase</keyword>
<dbReference type="InterPro" id="IPR040573">
    <property type="entry name" value="TSP_N"/>
</dbReference>
<accession>A0A2U2N3Z5</accession>
<keyword evidence="9" id="KW-1185">Reference proteome</keyword>
<evidence type="ECO:0000256" key="4">
    <source>
        <dbReference type="ARBA" id="ARBA00022825"/>
    </source>
</evidence>
<evidence type="ECO:0000256" key="1">
    <source>
        <dbReference type="ARBA" id="ARBA00009179"/>
    </source>
</evidence>
<dbReference type="InterPro" id="IPR029045">
    <property type="entry name" value="ClpP/crotonase-like_dom_sf"/>
</dbReference>
<dbReference type="InterPro" id="IPR001478">
    <property type="entry name" value="PDZ"/>
</dbReference>
<protein>
    <submittedName>
        <fullName evidence="8">Peptidase S41</fullName>
    </submittedName>
</protein>
<dbReference type="Gene3D" id="3.90.226.10">
    <property type="entry name" value="2-enoyl-CoA Hydratase, Chain A, domain 1"/>
    <property type="match status" value="1"/>
</dbReference>
<dbReference type="PANTHER" id="PTHR32060">
    <property type="entry name" value="TAIL-SPECIFIC PROTEASE"/>
    <property type="match status" value="1"/>
</dbReference>
<dbReference type="SMART" id="SM00245">
    <property type="entry name" value="TSPc"/>
    <property type="match status" value="1"/>
</dbReference>
<keyword evidence="6" id="KW-0732">Signal</keyword>
<dbReference type="InterPro" id="IPR036034">
    <property type="entry name" value="PDZ_sf"/>
</dbReference>
<keyword evidence="2 5" id="KW-0645">Protease</keyword>
<dbReference type="GO" id="GO:0008236">
    <property type="term" value="F:serine-type peptidase activity"/>
    <property type="evidence" value="ECO:0007669"/>
    <property type="project" value="UniProtKB-KW"/>
</dbReference>
<dbReference type="Pfam" id="PF00595">
    <property type="entry name" value="PDZ"/>
    <property type="match status" value="1"/>
</dbReference>
<dbReference type="OrthoDB" id="9812068at2"/>
<evidence type="ECO:0000256" key="6">
    <source>
        <dbReference type="SAM" id="SignalP"/>
    </source>
</evidence>
<proteinExistence type="inferred from homology"/>
<dbReference type="SUPFAM" id="SSF52096">
    <property type="entry name" value="ClpP/crotonase"/>
    <property type="match status" value="1"/>
</dbReference>
<dbReference type="NCBIfam" id="TIGR00225">
    <property type="entry name" value="prc"/>
    <property type="match status" value="1"/>
</dbReference>
<organism evidence="8 9">
    <name type="scientific">Sediminicurvatus halobius</name>
    <dbReference type="NCBI Taxonomy" id="2182432"/>
    <lineage>
        <taxon>Bacteria</taxon>
        <taxon>Pseudomonadati</taxon>
        <taxon>Pseudomonadota</taxon>
        <taxon>Gammaproteobacteria</taxon>
        <taxon>Chromatiales</taxon>
        <taxon>Ectothiorhodospiraceae</taxon>
        <taxon>Sediminicurvatus</taxon>
    </lineage>
</organism>
<dbReference type="InterPro" id="IPR005151">
    <property type="entry name" value="Tail-specific_protease"/>
</dbReference>
<evidence type="ECO:0000313" key="9">
    <source>
        <dbReference type="Proteomes" id="UP000245474"/>
    </source>
</evidence>
<dbReference type="RefSeq" id="WP_109677636.1">
    <property type="nucleotide sequence ID" value="NZ_CP086615.1"/>
</dbReference>
<dbReference type="EMBL" id="QFFI01000008">
    <property type="protein sequence ID" value="PWG63941.1"/>
    <property type="molecule type" value="Genomic_DNA"/>
</dbReference>
<feature type="signal peptide" evidence="6">
    <location>
        <begin position="1"/>
        <end position="25"/>
    </location>
</feature>
<sequence length="688" mass="76247">MTRRLCAATLLSLALLAAPWSSAPALEPENRHGGAGQVIAELLSQYHFRDREIDDALSSEVYRAYFEALDPQRFYFLESDVEAFAKYREQLDDKLLQGEVSVAYRIFDRYQQRVEERTRHALDVIESGLDFETDATLNLDRSDADWAQSEAELDRLWEKRVINDALTQVLGGRELDAVRDSLRDRYERLARNVEQYNAEDVFQTFMNAWAGRFDPHTSYMSPRSSENFDINMRLSLEGIGALLRAEGDFVEVVELIPGGPAARSGELKAGDRIVGVGQEGEPMQDVVGWRLADVVDLIRGPKASEVRLEILPAAGGADATPEEIQLTRNTVELEEQAAQAEVIAVEQGDTTRRIGVIEIPAFYADFEAASAGQEDYRSTTRDVRALLEEERFDGIDGLVIDLRGNAGGSLSEAVKLSGLFIEQGPVVQVHRSNGQREVLRDEEAEAPVFGGPLGVLVDNRSASASEIFAAAMQDYERGVVLGDRTFGKGTVQSLIGLDRFGIGEEDNSGRLKLTIAKFYRINGESTQLQGVSPDLPLPSPHADDAVGERAADNALPWDTVRAARYTPLTSLDAVLPELRARHEARVRERPALRSVAAEAERLREEREDSVVSLNLEQRRAEIEAADARRLEAINLRLEAYGREPVESLDAVEEDAIPDVLREEAARVVADLAQLQSLDQQIAQHRGAD</sequence>
<comment type="caution">
    <text evidence="8">The sequence shown here is derived from an EMBL/GenBank/DDBJ whole genome shotgun (WGS) entry which is preliminary data.</text>
</comment>
<dbReference type="CDD" id="cd06782">
    <property type="entry name" value="cpPDZ_CPP-like"/>
    <property type="match status" value="1"/>
</dbReference>
<evidence type="ECO:0000313" key="8">
    <source>
        <dbReference type="EMBL" id="PWG63941.1"/>
    </source>
</evidence>
<dbReference type="GO" id="GO:0030288">
    <property type="term" value="C:outer membrane-bounded periplasmic space"/>
    <property type="evidence" value="ECO:0007669"/>
    <property type="project" value="TreeGrafter"/>
</dbReference>
<reference evidence="8 9" key="1">
    <citation type="submission" date="2018-05" db="EMBL/GenBank/DDBJ databases">
        <title>Spiribacter halobius sp. nov., a moderately halophilic bacterium isolated from marine solar saltern.</title>
        <authorList>
            <person name="Zheng W.-S."/>
            <person name="Lu D.-C."/>
            <person name="Du Z.-J."/>
        </authorList>
    </citation>
    <scope>NUCLEOTIDE SEQUENCE [LARGE SCALE GENOMIC DNA]</scope>
    <source>
        <strain evidence="8 9">E85</strain>
    </source>
</reference>
<keyword evidence="4 5" id="KW-0720">Serine protease</keyword>
<evidence type="ECO:0000256" key="2">
    <source>
        <dbReference type="ARBA" id="ARBA00022670"/>
    </source>
</evidence>
<dbReference type="SUPFAM" id="SSF50156">
    <property type="entry name" value="PDZ domain-like"/>
    <property type="match status" value="1"/>
</dbReference>
<dbReference type="Gene3D" id="2.30.42.10">
    <property type="match status" value="1"/>
</dbReference>
<dbReference type="GO" id="GO:0007165">
    <property type="term" value="P:signal transduction"/>
    <property type="evidence" value="ECO:0007669"/>
    <property type="project" value="TreeGrafter"/>
</dbReference>
<evidence type="ECO:0000256" key="5">
    <source>
        <dbReference type="RuleBase" id="RU004404"/>
    </source>
</evidence>
<dbReference type="PANTHER" id="PTHR32060:SF22">
    <property type="entry name" value="CARBOXYL-TERMINAL-PROCESSING PEPTIDASE 3, CHLOROPLASTIC"/>
    <property type="match status" value="1"/>
</dbReference>
<dbReference type="SMART" id="SM00228">
    <property type="entry name" value="PDZ"/>
    <property type="match status" value="1"/>
</dbReference>
<feature type="domain" description="PDZ" evidence="7">
    <location>
        <begin position="229"/>
        <end position="299"/>
    </location>
</feature>
<dbReference type="Pfam" id="PF03572">
    <property type="entry name" value="Peptidase_S41"/>
    <property type="match status" value="1"/>
</dbReference>
<dbReference type="AlphaFoldDB" id="A0A2U2N3Z5"/>
<dbReference type="PROSITE" id="PS50106">
    <property type="entry name" value="PDZ"/>
    <property type="match status" value="1"/>
</dbReference>
<dbReference type="InterPro" id="IPR020992">
    <property type="entry name" value="Tail_Prtase_C"/>
</dbReference>
<feature type="chain" id="PRO_5015757006" evidence="6">
    <location>
        <begin position="26"/>
        <end position="688"/>
    </location>
</feature>
<comment type="similarity">
    <text evidence="1 5">Belongs to the peptidase S41A family.</text>
</comment>
<dbReference type="Pfam" id="PF11818">
    <property type="entry name" value="DUF3340"/>
    <property type="match status" value="1"/>
</dbReference>
<evidence type="ECO:0000259" key="7">
    <source>
        <dbReference type="PROSITE" id="PS50106"/>
    </source>
</evidence>